<evidence type="ECO:0000313" key="3">
    <source>
        <dbReference type="Proteomes" id="UP000267654"/>
    </source>
</evidence>
<dbReference type="GO" id="GO:0003677">
    <property type="term" value="F:DNA binding"/>
    <property type="evidence" value="ECO:0007669"/>
    <property type="project" value="InterPro"/>
</dbReference>
<dbReference type="Proteomes" id="UP000267654">
    <property type="component" value="Unassembled WGS sequence"/>
</dbReference>
<dbReference type="InterPro" id="IPR002559">
    <property type="entry name" value="Transposase_11"/>
</dbReference>
<feature type="non-terminal residue" evidence="2">
    <location>
        <position position="1"/>
    </location>
</feature>
<name>A0A662DI37_UNCAE</name>
<proteinExistence type="predicted"/>
<dbReference type="AlphaFoldDB" id="A0A662DI37"/>
<sequence length="110" mass="13105">VFKGNEADKSTLKKVIDDIANRFGIRQVIFIGDRGIVSEENIKFLESLNYRYILGHPRRRSKKTEKYSEKLKDTWQRIDDNTRFQETLTDDKKRVFVVESKERKGYEEAM</sequence>
<dbReference type="Pfam" id="PF01609">
    <property type="entry name" value="DDE_Tnp_1"/>
    <property type="match status" value="1"/>
</dbReference>
<accession>A0A662DI37</accession>
<dbReference type="GO" id="GO:0006313">
    <property type="term" value="P:DNA transposition"/>
    <property type="evidence" value="ECO:0007669"/>
    <property type="project" value="InterPro"/>
</dbReference>
<evidence type="ECO:0000259" key="1">
    <source>
        <dbReference type="Pfam" id="PF01609"/>
    </source>
</evidence>
<dbReference type="EMBL" id="QMQB01000070">
    <property type="protein sequence ID" value="RLE13789.1"/>
    <property type="molecule type" value="Genomic_DNA"/>
</dbReference>
<organism evidence="2 3">
    <name type="scientific">Aerophobetes bacterium</name>
    <dbReference type="NCBI Taxonomy" id="2030807"/>
    <lineage>
        <taxon>Bacteria</taxon>
        <taxon>Candidatus Aerophobota</taxon>
    </lineage>
</organism>
<reference evidence="2 3" key="1">
    <citation type="submission" date="2018-06" db="EMBL/GenBank/DDBJ databases">
        <title>Extensive metabolic versatility and redundancy in microbially diverse, dynamic hydrothermal sediments.</title>
        <authorList>
            <person name="Dombrowski N."/>
            <person name="Teske A."/>
            <person name="Baker B.J."/>
        </authorList>
    </citation>
    <scope>NUCLEOTIDE SEQUENCE [LARGE SCALE GENOMIC DNA]</scope>
    <source>
        <strain evidence="2">B19_G9</strain>
    </source>
</reference>
<feature type="domain" description="Transposase IS4-like" evidence="1">
    <location>
        <begin position="3"/>
        <end position="84"/>
    </location>
</feature>
<dbReference type="GO" id="GO:0004803">
    <property type="term" value="F:transposase activity"/>
    <property type="evidence" value="ECO:0007669"/>
    <property type="project" value="InterPro"/>
</dbReference>
<gene>
    <name evidence="2" type="ORF">DRI96_02480</name>
</gene>
<comment type="caution">
    <text evidence="2">The sequence shown here is derived from an EMBL/GenBank/DDBJ whole genome shotgun (WGS) entry which is preliminary data.</text>
</comment>
<evidence type="ECO:0000313" key="2">
    <source>
        <dbReference type="EMBL" id="RLE13789.1"/>
    </source>
</evidence>
<protein>
    <recommendedName>
        <fullName evidence="1">Transposase IS4-like domain-containing protein</fullName>
    </recommendedName>
</protein>